<evidence type="ECO:0000313" key="3">
    <source>
        <dbReference type="Proteomes" id="UP001318682"/>
    </source>
</evidence>
<feature type="chain" id="PRO_5045702813" description="PEP-CTERM protein-sorting domain-containing protein" evidence="1">
    <location>
        <begin position="21"/>
        <end position="222"/>
    </location>
</feature>
<name>A0ABZ2BN91_9RHOB</name>
<dbReference type="InterPro" id="IPR022472">
    <property type="entry name" value="VPLPA-CTERM"/>
</dbReference>
<keyword evidence="1" id="KW-0732">Signal</keyword>
<evidence type="ECO:0000256" key="1">
    <source>
        <dbReference type="SAM" id="SignalP"/>
    </source>
</evidence>
<dbReference type="NCBIfam" id="TIGR03370">
    <property type="entry name" value="VPLPA-CTERM"/>
    <property type="match status" value="1"/>
</dbReference>
<reference evidence="3" key="2">
    <citation type="submission" date="2024-01" db="EMBL/GenBank/DDBJ databases">
        <title>Roseobacter fucihabitans sp. nov., isolated from the brown alga Fucus spiralis.</title>
        <authorList>
            <person name="Hahnke S."/>
            <person name="Berger M."/>
            <person name="Schlingloff A."/>
            <person name="Athale I."/>
            <person name="Neumann-Schaal M."/>
            <person name="Adenaya A."/>
            <person name="Poehlein A."/>
            <person name="Daniel R."/>
            <person name="Pertersen J."/>
            <person name="Brinkhoff T."/>
        </authorList>
    </citation>
    <scope>NUCLEOTIDE SEQUENCE [LARGE SCALE GENOMIC DNA]</scope>
    <source>
        <strain evidence="3">B14</strain>
    </source>
</reference>
<accession>A0ABZ2BN91</accession>
<proteinExistence type="predicted"/>
<dbReference type="RefSeq" id="WP_262386424.1">
    <property type="nucleotide sequence ID" value="NZ_CP143423.1"/>
</dbReference>
<protein>
    <recommendedName>
        <fullName evidence="4">PEP-CTERM protein-sorting domain-containing protein</fullName>
    </recommendedName>
</protein>
<feature type="signal peptide" evidence="1">
    <location>
        <begin position="1"/>
        <end position="20"/>
    </location>
</feature>
<evidence type="ECO:0008006" key="4">
    <source>
        <dbReference type="Google" id="ProtNLM"/>
    </source>
</evidence>
<sequence>MKITGLALAIAMTVPFAAGAATMSATNLTVNIYQSDNTGNTGNTADAILANVGPANFLGTASFTGILDFDTQDSADTSTIDDWLTSKGGTYTELGAGFDETLKISFPDIGTNSARTTWFEFIGGSASVFDFTVKHDDGVCFYESGVQETCSQTPTQVVTTNGFSYDGGVFQLLYAATNGDPSVLKVTSNDDVTLEPVPLPASALLLMGGLAGLGMMRRRRKS</sequence>
<evidence type="ECO:0000313" key="2">
    <source>
        <dbReference type="EMBL" id="WVX47477.1"/>
    </source>
</evidence>
<organism evidence="2 3">
    <name type="scientific">Roseobacter fucihabitans</name>
    <dbReference type="NCBI Taxonomy" id="1537242"/>
    <lineage>
        <taxon>Bacteria</taxon>
        <taxon>Pseudomonadati</taxon>
        <taxon>Pseudomonadota</taxon>
        <taxon>Alphaproteobacteria</taxon>
        <taxon>Rhodobacterales</taxon>
        <taxon>Roseobacteraceae</taxon>
        <taxon>Roseobacter</taxon>
    </lineage>
</organism>
<reference evidence="2 3" key="1">
    <citation type="submission" date="2015-07" db="EMBL/GenBank/DDBJ databases">
        <authorList>
            <person name="Voget S."/>
            <person name="Dogs M."/>
            <person name="Brinkhoff T.H."/>
            <person name="Daniel R."/>
        </authorList>
    </citation>
    <scope>NUCLEOTIDE SEQUENCE [LARGE SCALE GENOMIC DNA]</scope>
    <source>
        <strain evidence="2 3">B14</strain>
    </source>
</reference>
<dbReference type="EMBL" id="CP143423">
    <property type="protein sequence ID" value="WVX47477.1"/>
    <property type="molecule type" value="Genomic_DNA"/>
</dbReference>
<gene>
    <name evidence="2" type="ORF">ROLI_005450</name>
</gene>
<dbReference type="Proteomes" id="UP001318682">
    <property type="component" value="Chromosome"/>
</dbReference>
<keyword evidence="3" id="KW-1185">Reference proteome</keyword>